<comment type="subcellular location">
    <subcellularLocation>
        <location evidence="1">Cell membrane</location>
        <topology evidence="1">Peripheral membrane protein</topology>
    </subcellularLocation>
    <subcellularLocation>
        <location evidence="2">Golgi apparatus membrane</location>
        <topology evidence="2">Peripheral membrane protein</topology>
    </subcellularLocation>
</comment>
<evidence type="ECO:0000256" key="5">
    <source>
        <dbReference type="ARBA" id="ARBA00038020"/>
    </source>
</evidence>
<evidence type="ECO:0000256" key="1">
    <source>
        <dbReference type="ARBA" id="ARBA00004202"/>
    </source>
</evidence>
<reference evidence="8" key="2">
    <citation type="submission" date="2017-02" db="EMBL/GenBank/DDBJ databases">
        <title>Sunflower complete genome.</title>
        <authorList>
            <person name="Langlade N."/>
            <person name="Munos S."/>
        </authorList>
    </citation>
    <scope>NUCLEOTIDE SEQUENCE [LARGE SCALE GENOMIC DNA]</scope>
    <source>
        <tissue evidence="8">Leaves</tissue>
    </source>
</reference>
<name>A0A251TZ84_HELAN</name>
<dbReference type="InterPro" id="IPR036865">
    <property type="entry name" value="CRAL-TRIO_dom_sf"/>
</dbReference>
<proteinExistence type="inferred from homology"/>
<dbReference type="InterPro" id="IPR001251">
    <property type="entry name" value="CRAL-TRIO_dom"/>
</dbReference>
<dbReference type="GO" id="GO:0015031">
    <property type="term" value="P:protein transport"/>
    <property type="evidence" value="ECO:0007669"/>
    <property type="project" value="UniProtKB-KW"/>
</dbReference>
<accession>A0A251TZ84</accession>
<dbReference type="EMBL" id="MNCJ02000324">
    <property type="protein sequence ID" value="KAF5792508.1"/>
    <property type="molecule type" value="Genomic_DNA"/>
</dbReference>
<dbReference type="GO" id="GO:0008526">
    <property type="term" value="F:phosphatidylinositol transfer activity"/>
    <property type="evidence" value="ECO:0000318"/>
    <property type="project" value="GO_Central"/>
</dbReference>
<comment type="similarity">
    <text evidence="5">Belongs to the SFH family.</text>
</comment>
<dbReference type="PROSITE" id="PS50191">
    <property type="entry name" value="CRAL_TRIO"/>
    <property type="match status" value="1"/>
</dbReference>
<dbReference type="PANTHER" id="PTHR45657">
    <property type="entry name" value="CRAL-TRIO DOMAIN-CONTAINING PROTEIN YKL091C-RELATED"/>
    <property type="match status" value="1"/>
</dbReference>
<evidence type="ECO:0000313" key="7">
    <source>
        <dbReference type="EMBL" id="KAF5792508.1"/>
    </source>
</evidence>
<keyword evidence="3" id="KW-0653">Protein transport</keyword>
<dbReference type="Pfam" id="PF00650">
    <property type="entry name" value="CRAL_TRIO"/>
    <property type="match status" value="1"/>
</dbReference>
<dbReference type="AlphaFoldDB" id="A0A251TZ84"/>
<dbReference type="EMBL" id="CM007898">
    <property type="protein sequence ID" value="OTG16214.1"/>
    <property type="molecule type" value="Genomic_DNA"/>
</dbReference>
<keyword evidence="3" id="KW-0813">Transport</keyword>
<sequence>MLKGSIVIEHLSNGRCYSCKSAYSPTRRKIKTLPNKTHKPAVPYHNGTLPAFFTVPYLSLHPINQSLLTNIGMFGAIQRTSQPDLVVSDEERTRGTCKKNVGNTSSKISQYSRDKKIRKTTIYPNSCTLREAQDPEETEVVNALRQTLITENLLPSILDDYHMILKYLKAMNFNIEDTKNMWINMLEWRKDFGADTILEDYKFHELNEVLRYVPQGFHGIDKEGRPVYIEILGQVDPKKLLRVTTIERYEKYYVQEYERTLSIRFPACSIATGRRVDSNTTIIDVQGVGVWNLTKPVIELIRRLQQINTNYPDTLCQMFIINAGQGFKMLWNMIQSFLEPKAKSKIHVLGTKYKSTLLEVIDASELPEFLGGCCKCAEKGGCMRSNKGPWNDPRIVKVISSGKTKDCISRLELNREGMIHETGRCSSSDGAFVHRNHLSKSTTLVSDHLGPVECKY</sequence>
<dbReference type="GO" id="GO:0000139">
    <property type="term" value="C:Golgi membrane"/>
    <property type="evidence" value="ECO:0007669"/>
    <property type="project" value="UniProtKB-SubCell"/>
</dbReference>
<reference evidence="7" key="3">
    <citation type="submission" date="2020-06" db="EMBL/GenBank/DDBJ databases">
        <title>Helianthus annuus Genome sequencing and assembly Release 2.</title>
        <authorList>
            <person name="Gouzy J."/>
            <person name="Langlade N."/>
            <person name="Munos S."/>
        </authorList>
    </citation>
    <scope>NUCLEOTIDE SEQUENCE</scope>
    <source>
        <tissue evidence="7">Leaves</tissue>
    </source>
</reference>
<protein>
    <submittedName>
        <fullName evidence="7">CRAL-TRIO lipid binding domain, CRAL/TRIO domain, CRAL/TRIO domain superfamily</fullName>
    </submittedName>
    <submittedName>
        <fullName evidence="8">Putative CRAL-TRIO lipid binding domain-containing protein</fullName>
    </submittedName>
</protein>
<dbReference type="Gene3D" id="1.10.8.20">
    <property type="entry name" value="N-terminal domain of phosphatidylinositol transfer protein sec14p"/>
    <property type="match status" value="1"/>
</dbReference>
<evidence type="ECO:0000256" key="2">
    <source>
        <dbReference type="ARBA" id="ARBA00004395"/>
    </source>
</evidence>
<keyword evidence="4" id="KW-0333">Golgi apparatus</keyword>
<dbReference type="InterPro" id="IPR051026">
    <property type="entry name" value="PI/PC_transfer"/>
</dbReference>
<dbReference type="SMART" id="SM01100">
    <property type="entry name" value="CRAL_TRIO_N"/>
    <property type="match status" value="1"/>
</dbReference>
<evidence type="ECO:0000256" key="4">
    <source>
        <dbReference type="ARBA" id="ARBA00023034"/>
    </source>
</evidence>
<dbReference type="OMA" id="YYVQEYE"/>
<dbReference type="Proteomes" id="UP000215914">
    <property type="component" value="Chromosome 9"/>
</dbReference>
<feature type="domain" description="CRAL-TRIO" evidence="6">
    <location>
        <begin position="205"/>
        <end position="378"/>
    </location>
</feature>
<reference evidence="7 9" key="1">
    <citation type="journal article" date="2017" name="Nature">
        <title>The sunflower genome provides insights into oil metabolism, flowering and Asterid evolution.</title>
        <authorList>
            <person name="Badouin H."/>
            <person name="Gouzy J."/>
            <person name="Grassa C.J."/>
            <person name="Murat F."/>
            <person name="Staton S.E."/>
            <person name="Cottret L."/>
            <person name="Lelandais-Briere C."/>
            <person name="Owens G.L."/>
            <person name="Carrere S."/>
            <person name="Mayjonade B."/>
            <person name="Legrand L."/>
            <person name="Gill N."/>
            <person name="Kane N.C."/>
            <person name="Bowers J.E."/>
            <person name="Hubner S."/>
            <person name="Bellec A."/>
            <person name="Berard A."/>
            <person name="Berges H."/>
            <person name="Blanchet N."/>
            <person name="Boniface M.C."/>
            <person name="Brunel D."/>
            <person name="Catrice O."/>
            <person name="Chaidir N."/>
            <person name="Claudel C."/>
            <person name="Donnadieu C."/>
            <person name="Faraut T."/>
            <person name="Fievet G."/>
            <person name="Helmstetter N."/>
            <person name="King M."/>
            <person name="Knapp S.J."/>
            <person name="Lai Z."/>
            <person name="Le Paslier M.C."/>
            <person name="Lippi Y."/>
            <person name="Lorenzon L."/>
            <person name="Mandel J.R."/>
            <person name="Marage G."/>
            <person name="Marchand G."/>
            <person name="Marquand E."/>
            <person name="Bret-Mestries E."/>
            <person name="Morien E."/>
            <person name="Nambeesan S."/>
            <person name="Nguyen T."/>
            <person name="Pegot-Espagnet P."/>
            <person name="Pouilly N."/>
            <person name="Raftis F."/>
            <person name="Sallet E."/>
            <person name="Schiex T."/>
            <person name="Thomas J."/>
            <person name="Vandecasteele C."/>
            <person name="Vares D."/>
            <person name="Vear F."/>
            <person name="Vautrin S."/>
            <person name="Crespi M."/>
            <person name="Mangin B."/>
            <person name="Burke J.M."/>
            <person name="Salse J."/>
            <person name="Munos S."/>
            <person name="Vincourt P."/>
            <person name="Rieseberg L.H."/>
            <person name="Langlade N.B."/>
        </authorList>
    </citation>
    <scope>NUCLEOTIDE SEQUENCE [LARGE SCALE GENOMIC DNA]</scope>
    <source>
        <strain evidence="9">cv. SF193</strain>
        <tissue evidence="7">Leaves</tissue>
    </source>
</reference>
<dbReference type="InterPro" id="IPR036273">
    <property type="entry name" value="CRAL/TRIO_N_dom_sf"/>
</dbReference>
<dbReference type="Gene3D" id="3.40.525.10">
    <property type="entry name" value="CRAL-TRIO lipid binding domain"/>
    <property type="match status" value="1"/>
</dbReference>
<keyword evidence="9" id="KW-1185">Reference proteome</keyword>
<dbReference type="PANTHER" id="PTHR45657:SF56">
    <property type="entry name" value="CRAL-TRIO LIPID BINDING DOMAIN, CRAL_TRIO DOMAIN, CRAL_TRIO DOMAIN SUPERFAMILY"/>
    <property type="match status" value="1"/>
</dbReference>
<dbReference type="InterPro" id="IPR011074">
    <property type="entry name" value="CRAL/TRIO_N_dom"/>
</dbReference>
<evidence type="ECO:0000256" key="3">
    <source>
        <dbReference type="ARBA" id="ARBA00022927"/>
    </source>
</evidence>
<evidence type="ECO:0000313" key="8">
    <source>
        <dbReference type="EMBL" id="OTG16214.1"/>
    </source>
</evidence>
<dbReference type="InParanoid" id="A0A251TZ84"/>
<dbReference type="SUPFAM" id="SSF52087">
    <property type="entry name" value="CRAL/TRIO domain"/>
    <property type="match status" value="1"/>
</dbReference>
<evidence type="ECO:0000313" key="9">
    <source>
        <dbReference type="Proteomes" id="UP000215914"/>
    </source>
</evidence>
<gene>
    <name evidence="8" type="ORF">HannXRQ_Chr09g0268961</name>
    <name evidence="7" type="ORF">HanXRQr2_Chr09g0406791</name>
</gene>
<dbReference type="SMART" id="SM00516">
    <property type="entry name" value="SEC14"/>
    <property type="match status" value="1"/>
</dbReference>
<dbReference type="GO" id="GO:0006892">
    <property type="term" value="P:post-Golgi vesicle-mediated transport"/>
    <property type="evidence" value="ECO:0000318"/>
    <property type="project" value="GO_Central"/>
</dbReference>
<dbReference type="Gramene" id="mRNA:HanXRQr2_Chr09g0406791">
    <property type="protein sequence ID" value="mRNA:HanXRQr2_Chr09g0406791"/>
    <property type="gene ID" value="HanXRQr2_Chr09g0406791"/>
</dbReference>
<evidence type="ECO:0000259" key="6">
    <source>
        <dbReference type="PROSITE" id="PS50191"/>
    </source>
</evidence>
<dbReference type="GO" id="GO:0005886">
    <property type="term" value="C:plasma membrane"/>
    <property type="evidence" value="ECO:0007669"/>
    <property type="project" value="UniProtKB-SubCell"/>
</dbReference>
<organism evidence="8 9">
    <name type="scientific">Helianthus annuus</name>
    <name type="common">Common sunflower</name>
    <dbReference type="NCBI Taxonomy" id="4232"/>
    <lineage>
        <taxon>Eukaryota</taxon>
        <taxon>Viridiplantae</taxon>
        <taxon>Streptophyta</taxon>
        <taxon>Embryophyta</taxon>
        <taxon>Tracheophyta</taxon>
        <taxon>Spermatophyta</taxon>
        <taxon>Magnoliopsida</taxon>
        <taxon>eudicotyledons</taxon>
        <taxon>Gunneridae</taxon>
        <taxon>Pentapetalae</taxon>
        <taxon>asterids</taxon>
        <taxon>campanulids</taxon>
        <taxon>Asterales</taxon>
        <taxon>Asteraceae</taxon>
        <taxon>Asteroideae</taxon>
        <taxon>Heliantheae alliance</taxon>
        <taxon>Heliantheae</taxon>
        <taxon>Helianthus</taxon>
    </lineage>
</organism>
<dbReference type="CDD" id="cd00170">
    <property type="entry name" value="SEC14"/>
    <property type="match status" value="1"/>
</dbReference>
<dbReference type="SUPFAM" id="SSF46938">
    <property type="entry name" value="CRAL/TRIO N-terminal domain"/>
    <property type="match status" value="1"/>
</dbReference>
<dbReference type="OrthoDB" id="1434354at2759"/>